<dbReference type="Proteomes" id="UP000682739">
    <property type="component" value="Chromosome"/>
</dbReference>
<reference evidence="2" key="1">
    <citation type="submission" date="2021-03" db="EMBL/GenBank/DDBJ databases">
        <title>Description of Psychrosphaera ytuae sp. nov. isolated from deep sea sediment of South China Sea.</title>
        <authorList>
            <person name="Zhang J."/>
            <person name="Xu X.-D."/>
        </authorList>
    </citation>
    <scope>NUCLEOTIDE SEQUENCE</scope>
    <source>
        <strain evidence="2">MTZ26</strain>
    </source>
</reference>
<dbReference type="InterPro" id="IPR005625">
    <property type="entry name" value="PepSY-ass_TM"/>
</dbReference>
<accession>A0A975HHH9</accession>
<keyword evidence="1" id="KW-0472">Membrane</keyword>
<gene>
    <name evidence="2" type="ORF">J1N51_10065</name>
</gene>
<feature type="transmembrane region" description="Helical" evidence="1">
    <location>
        <begin position="328"/>
        <end position="350"/>
    </location>
</feature>
<feature type="transmembrane region" description="Helical" evidence="1">
    <location>
        <begin position="187"/>
        <end position="208"/>
    </location>
</feature>
<dbReference type="RefSeq" id="WP_208830956.1">
    <property type="nucleotide sequence ID" value="NZ_CP072110.1"/>
</dbReference>
<keyword evidence="1" id="KW-0812">Transmembrane</keyword>
<sequence length="358" mass="40885">MRKKIFKWHSVSALIAMLPLFIISITGSILVFKVEVDYLLMPEKTMVDVSDSTPRLPIDTLIESVNQAHPEYVVGSWEIFDNKVRADTAYLIEKGTDEWHKLYINQYTGEVLAAPVDVSHYLTDWLLDLHYKFLLNTSGATVGAVVAILFLFLGGSGIYLYRNFWKHFFTLRIDKARRIFFSDIHKMIGIVSSPIILILAFTGGYWNISEVVHEVTEHAFEEHYLIEKPLYNTDLSIQALLDEQTQHIKDFKATYLVLPFEPELPITFYGEVNSANPLHSEYASTLTYDVQSGELLQVADVRTSPTLHVVVDSFRKLHFGYFGGLTTKIIWCVIGLSPVFLAFTGLYLYLVRSRRITG</sequence>
<dbReference type="Pfam" id="PF03929">
    <property type="entry name" value="PepSY_TM"/>
    <property type="match status" value="1"/>
</dbReference>
<dbReference type="EMBL" id="CP072110">
    <property type="protein sequence ID" value="QTH63087.1"/>
    <property type="molecule type" value="Genomic_DNA"/>
</dbReference>
<dbReference type="PANTHER" id="PTHR34219:SF8">
    <property type="entry name" value="PEPSY DOMAIN-CONTAINING PROTEIN"/>
    <property type="match status" value="1"/>
</dbReference>
<dbReference type="PANTHER" id="PTHR34219">
    <property type="entry name" value="IRON-REGULATED INNER MEMBRANE PROTEIN-RELATED"/>
    <property type="match status" value="1"/>
</dbReference>
<dbReference type="AlphaFoldDB" id="A0A975HHH9"/>
<evidence type="ECO:0000313" key="3">
    <source>
        <dbReference type="Proteomes" id="UP000682739"/>
    </source>
</evidence>
<feature type="transmembrane region" description="Helical" evidence="1">
    <location>
        <begin position="140"/>
        <end position="161"/>
    </location>
</feature>
<proteinExistence type="predicted"/>
<feature type="transmembrane region" description="Helical" evidence="1">
    <location>
        <begin position="12"/>
        <end position="32"/>
    </location>
</feature>
<dbReference type="KEGG" id="psym:J1N51_10065"/>
<keyword evidence="1" id="KW-1133">Transmembrane helix</keyword>
<organism evidence="2 3">
    <name type="scientific">Psychrosphaera ytuae</name>
    <dbReference type="NCBI Taxonomy" id="2820710"/>
    <lineage>
        <taxon>Bacteria</taxon>
        <taxon>Pseudomonadati</taxon>
        <taxon>Pseudomonadota</taxon>
        <taxon>Gammaproteobacteria</taxon>
        <taxon>Alteromonadales</taxon>
        <taxon>Pseudoalteromonadaceae</taxon>
        <taxon>Psychrosphaera</taxon>
    </lineage>
</organism>
<evidence type="ECO:0000256" key="1">
    <source>
        <dbReference type="SAM" id="Phobius"/>
    </source>
</evidence>
<evidence type="ECO:0000313" key="2">
    <source>
        <dbReference type="EMBL" id="QTH63087.1"/>
    </source>
</evidence>
<keyword evidence="3" id="KW-1185">Reference proteome</keyword>
<protein>
    <submittedName>
        <fullName evidence="2">PepSY domain-containing protein</fullName>
    </submittedName>
</protein>
<name>A0A975HHH9_9GAMM</name>